<dbReference type="OrthoDB" id="4548279at2"/>
<dbReference type="RefSeq" id="WP_132514808.1">
    <property type="nucleotide sequence ID" value="NZ_SMKP01000113.1"/>
</dbReference>
<evidence type="ECO:0000313" key="2">
    <source>
        <dbReference type="EMBL" id="TDD16049.1"/>
    </source>
</evidence>
<dbReference type="AlphaFoldDB" id="A0A4R4WB82"/>
<accession>A0A4R4WB82</accession>
<dbReference type="EMBL" id="SMKP01000113">
    <property type="protein sequence ID" value="TDD16049.1"/>
    <property type="molecule type" value="Genomic_DNA"/>
</dbReference>
<gene>
    <name evidence="2" type="ORF">E1294_32575</name>
</gene>
<keyword evidence="1" id="KW-0175">Coiled coil</keyword>
<keyword evidence="3" id="KW-1185">Reference proteome</keyword>
<name>A0A4R4WB82_9ACTN</name>
<reference evidence="2 3" key="1">
    <citation type="submission" date="2019-03" db="EMBL/GenBank/DDBJ databases">
        <title>Draft genome sequences of novel Actinobacteria.</title>
        <authorList>
            <person name="Sahin N."/>
            <person name="Ay H."/>
            <person name="Saygin H."/>
        </authorList>
    </citation>
    <scope>NUCLEOTIDE SEQUENCE [LARGE SCALE GENOMIC DNA]</scope>
    <source>
        <strain evidence="2 3">KC712</strain>
    </source>
</reference>
<evidence type="ECO:0000313" key="3">
    <source>
        <dbReference type="Proteomes" id="UP000294543"/>
    </source>
</evidence>
<evidence type="ECO:0000256" key="1">
    <source>
        <dbReference type="SAM" id="Coils"/>
    </source>
</evidence>
<sequence length="86" mass="9574">MSSLLEELARREAAAHRRIEEIREQIAALTSQMRDEQDRLSRLTITRETVEEILGEAAQLLDEPTGQAGTTFTDLEVVDLHVAGNG</sequence>
<proteinExistence type="predicted"/>
<organism evidence="2 3">
    <name type="scientific">Nonomuraea diastatica</name>
    <dbReference type="NCBI Taxonomy" id="1848329"/>
    <lineage>
        <taxon>Bacteria</taxon>
        <taxon>Bacillati</taxon>
        <taxon>Actinomycetota</taxon>
        <taxon>Actinomycetes</taxon>
        <taxon>Streptosporangiales</taxon>
        <taxon>Streptosporangiaceae</taxon>
        <taxon>Nonomuraea</taxon>
    </lineage>
</organism>
<protein>
    <submittedName>
        <fullName evidence="2">Uncharacterized protein</fullName>
    </submittedName>
</protein>
<comment type="caution">
    <text evidence="2">The sequence shown here is derived from an EMBL/GenBank/DDBJ whole genome shotgun (WGS) entry which is preliminary data.</text>
</comment>
<feature type="coiled-coil region" evidence="1">
    <location>
        <begin position="5"/>
        <end position="46"/>
    </location>
</feature>
<dbReference type="Proteomes" id="UP000294543">
    <property type="component" value="Unassembled WGS sequence"/>
</dbReference>